<feature type="non-terminal residue" evidence="2">
    <location>
        <position position="1"/>
    </location>
</feature>
<proteinExistence type="predicted"/>
<accession>A0A1A6GY07</accession>
<dbReference type="SUPFAM" id="SSF54452">
    <property type="entry name" value="MHC antigen-recognition domain"/>
    <property type="match status" value="1"/>
</dbReference>
<reference evidence="2 3" key="1">
    <citation type="submission" date="2016-06" db="EMBL/GenBank/DDBJ databases">
        <title>The Draft Genome Sequence and Annotation of the Desert Woodrat Neotoma lepida.</title>
        <authorList>
            <person name="Campbell M."/>
            <person name="Oakeson K.F."/>
            <person name="Yandell M."/>
            <person name="Halpert J.R."/>
            <person name="Dearing D."/>
        </authorList>
    </citation>
    <scope>NUCLEOTIDE SEQUENCE [LARGE SCALE GENOMIC DNA]</scope>
    <source>
        <strain evidence="2">417</strain>
        <tissue evidence="2">Liver</tissue>
    </source>
</reference>
<keyword evidence="3" id="KW-1185">Reference proteome</keyword>
<name>A0A1A6GY07_NEOLE</name>
<sequence>AASLCYSFTVGKSGSGSWWNKVQGQLNEETFLSYKRTNNCHANGALENRLNVTKICEKQVDILKDGGDLLKAQMSPSLCRPRCVVSMKQMDISMDPGTFHSIDTKFCMLTKALESGLDPEG</sequence>
<protein>
    <submittedName>
        <fullName evidence="2">Uncharacterized protein</fullName>
    </submittedName>
</protein>
<dbReference type="AlphaFoldDB" id="A0A1A6GY07"/>
<dbReference type="InterPro" id="IPR037055">
    <property type="entry name" value="MHC_I-like_Ag-recog_sf"/>
</dbReference>
<organism evidence="2 3">
    <name type="scientific">Neotoma lepida</name>
    <name type="common">Desert woodrat</name>
    <dbReference type="NCBI Taxonomy" id="56216"/>
    <lineage>
        <taxon>Eukaryota</taxon>
        <taxon>Metazoa</taxon>
        <taxon>Chordata</taxon>
        <taxon>Craniata</taxon>
        <taxon>Vertebrata</taxon>
        <taxon>Euteleostomi</taxon>
        <taxon>Mammalia</taxon>
        <taxon>Eutheria</taxon>
        <taxon>Euarchontoglires</taxon>
        <taxon>Glires</taxon>
        <taxon>Rodentia</taxon>
        <taxon>Myomorpha</taxon>
        <taxon>Muroidea</taxon>
        <taxon>Cricetidae</taxon>
        <taxon>Neotominae</taxon>
        <taxon>Neotoma</taxon>
    </lineage>
</organism>
<dbReference type="InterPro" id="IPR011162">
    <property type="entry name" value="MHC_I/II-like_Ag-recog"/>
</dbReference>
<feature type="non-terminal residue" evidence="2">
    <location>
        <position position="121"/>
    </location>
</feature>
<evidence type="ECO:0000313" key="2">
    <source>
        <dbReference type="EMBL" id="OBS70490.1"/>
    </source>
</evidence>
<gene>
    <name evidence="2" type="ORF">A6R68_00969</name>
</gene>
<dbReference type="Gene3D" id="3.30.500.10">
    <property type="entry name" value="MHC class I-like antigen recognition-like"/>
    <property type="match status" value="1"/>
</dbReference>
<evidence type="ECO:0000256" key="1">
    <source>
        <dbReference type="ARBA" id="ARBA00023180"/>
    </source>
</evidence>
<comment type="caution">
    <text evidence="2">The sequence shown here is derived from an EMBL/GenBank/DDBJ whole genome shotgun (WGS) entry which is preliminary data.</text>
</comment>
<evidence type="ECO:0000313" key="3">
    <source>
        <dbReference type="Proteomes" id="UP000092124"/>
    </source>
</evidence>
<dbReference type="EMBL" id="LZPO01066311">
    <property type="protein sequence ID" value="OBS70490.1"/>
    <property type="molecule type" value="Genomic_DNA"/>
</dbReference>
<dbReference type="OrthoDB" id="9836934at2759"/>
<keyword evidence="1" id="KW-0325">Glycoprotein</keyword>
<dbReference type="Proteomes" id="UP000092124">
    <property type="component" value="Unassembled WGS sequence"/>
</dbReference>